<keyword evidence="5 9" id="KW-0106">Calcium</keyword>
<comment type="subcellular location">
    <subcellularLocation>
        <location evidence="1 9">Secreted</location>
    </subcellularLocation>
</comment>
<keyword evidence="4" id="KW-0732">Signal</keyword>
<dbReference type="PROSITE" id="PS51828">
    <property type="entry name" value="PTX_2"/>
    <property type="match status" value="1"/>
</dbReference>
<evidence type="ECO:0000256" key="3">
    <source>
        <dbReference type="ARBA" id="ARBA00022723"/>
    </source>
</evidence>
<comment type="caution">
    <text evidence="8">Lacks conserved residue(s) required for the propagation of feature annotation.</text>
</comment>
<evidence type="ECO:0000259" key="10">
    <source>
        <dbReference type="PROSITE" id="PS51828"/>
    </source>
</evidence>
<dbReference type="SMART" id="SM00159">
    <property type="entry name" value="PTX"/>
    <property type="match status" value="1"/>
</dbReference>
<evidence type="ECO:0000256" key="2">
    <source>
        <dbReference type="ARBA" id="ARBA00022525"/>
    </source>
</evidence>
<evidence type="ECO:0000256" key="5">
    <source>
        <dbReference type="ARBA" id="ARBA00022837"/>
    </source>
</evidence>
<reference evidence="11 12" key="1">
    <citation type="submission" date="2021-06" db="EMBL/GenBank/DDBJ databases">
        <authorList>
            <person name="Palmer J.M."/>
        </authorList>
    </citation>
    <scope>NUCLEOTIDE SEQUENCE [LARGE SCALE GENOMIC DNA]</scope>
    <source>
        <strain evidence="11 12">GA_2019</strain>
        <tissue evidence="11">Muscle</tissue>
    </source>
</reference>
<dbReference type="Gene3D" id="2.60.120.200">
    <property type="match status" value="1"/>
</dbReference>
<comment type="cofactor">
    <cofactor evidence="9">
        <name>Ca(2+)</name>
        <dbReference type="ChEBI" id="CHEBI:29108"/>
    </cofactor>
    <text evidence="9">Binds 2 calcium ions per subunit.</text>
</comment>
<dbReference type="SUPFAM" id="SSF49899">
    <property type="entry name" value="Concanavalin A-like lectins/glucanases"/>
    <property type="match status" value="1"/>
</dbReference>
<keyword evidence="3 9" id="KW-0479">Metal-binding</keyword>
<protein>
    <recommendedName>
        <fullName evidence="9">Pentraxin family member</fullName>
    </recommendedName>
</protein>
<evidence type="ECO:0000313" key="11">
    <source>
        <dbReference type="EMBL" id="MEQ2173259.1"/>
    </source>
</evidence>
<comment type="subunit">
    <text evidence="9">Homopentamer. Pentaxin (or pentraxin) have a discoid arrangement of 5 non-covalently bound subunits.</text>
</comment>
<keyword evidence="12" id="KW-1185">Reference proteome</keyword>
<evidence type="ECO:0000256" key="9">
    <source>
        <dbReference type="RuleBase" id="RU362112"/>
    </source>
</evidence>
<dbReference type="InterPro" id="IPR013320">
    <property type="entry name" value="ConA-like_dom_sf"/>
</dbReference>
<dbReference type="PRINTS" id="PR00895">
    <property type="entry name" value="PENTAXIN"/>
</dbReference>
<organism evidence="11 12">
    <name type="scientific">Goodea atripinnis</name>
    <dbReference type="NCBI Taxonomy" id="208336"/>
    <lineage>
        <taxon>Eukaryota</taxon>
        <taxon>Metazoa</taxon>
        <taxon>Chordata</taxon>
        <taxon>Craniata</taxon>
        <taxon>Vertebrata</taxon>
        <taxon>Euteleostomi</taxon>
        <taxon>Actinopterygii</taxon>
        <taxon>Neopterygii</taxon>
        <taxon>Teleostei</taxon>
        <taxon>Neoteleostei</taxon>
        <taxon>Acanthomorphata</taxon>
        <taxon>Ovalentaria</taxon>
        <taxon>Atherinomorphae</taxon>
        <taxon>Cyprinodontiformes</taxon>
        <taxon>Goodeidae</taxon>
        <taxon>Goodea</taxon>
    </lineage>
</organism>
<proteinExistence type="inferred from homology"/>
<dbReference type="EMBL" id="JAHRIO010044649">
    <property type="protein sequence ID" value="MEQ2173259.1"/>
    <property type="molecule type" value="Genomic_DNA"/>
</dbReference>
<keyword evidence="6" id="KW-1015">Disulfide bond</keyword>
<evidence type="ECO:0000256" key="4">
    <source>
        <dbReference type="ARBA" id="ARBA00022729"/>
    </source>
</evidence>
<evidence type="ECO:0000256" key="7">
    <source>
        <dbReference type="ARBA" id="ARBA00038102"/>
    </source>
</evidence>
<dbReference type="PANTHER" id="PTHR45869:SF7">
    <property type="entry name" value="C-REACTIVE PROTEIN"/>
    <property type="match status" value="1"/>
</dbReference>
<dbReference type="Pfam" id="PF00354">
    <property type="entry name" value="Pentaxin"/>
    <property type="match status" value="1"/>
</dbReference>
<dbReference type="PANTHER" id="PTHR45869">
    <property type="entry name" value="C-REACTIVE PROTEIN-RELATED"/>
    <property type="match status" value="1"/>
</dbReference>
<sequence length="179" mass="20199">QNLNNVTVCLRFFTDLSRAYSLLSLATPISDNNFLIYKEVPDTLELYVSNNKAAFLGLDNKLNVWHSVCLTWDSESGIGQLWFDGTSSVRKFLSGSEISQPLVILGQEQDSYGGGFDSQQSFVGMMSDIYLWDYVLSPCEIQRYVDNLNFTPGNVLNWMALTCDITEGVLIEDKQKTCY</sequence>
<feature type="non-terminal residue" evidence="11">
    <location>
        <position position="1"/>
    </location>
</feature>
<evidence type="ECO:0000256" key="8">
    <source>
        <dbReference type="PROSITE-ProRule" id="PRU01172"/>
    </source>
</evidence>
<feature type="domain" description="Pentraxin (PTX)" evidence="10">
    <location>
        <begin position="1"/>
        <end position="178"/>
    </location>
</feature>
<dbReference type="Proteomes" id="UP001476798">
    <property type="component" value="Unassembled WGS sequence"/>
</dbReference>
<name>A0ABV0NPC6_9TELE</name>
<comment type="similarity">
    <text evidence="7 9">Belongs to the pentraxin family.</text>
</comment>
<dbReference type="InterPro" id="IPR051005">
    <property type="entry name" value="Pentraxin_domain"/>
</dbReference>
<evidence type="ECO:0000256" key="1">
    <source>
        <dbReference type="ARBA" id="ARBA00004613"/>
    </source>
</evidence>
<comment type="caution">
    <text evidence="11">The sequence shown here is derived from an EMBL/GenBank/DDBJ whole genome shotgun (WGS) entry which is preliminary data.</text>
</comment>
<evidence type="ECO:0000313" key="12">
    <source>
        <dbReference type="Proteomes" id="UP001476798"/>
    </source>
</evidence>
<evidence type="ECO:0000256" key="6">
    <source>
        <dbReference type="ARBA" id="ARBA00023157"/>
    </source>
</evidence>
<keyword evidence="2" id="KW-0964">Secreted</keyword>
<dbReference type="InterPro" id="IPR001759">
    <property type="entry name" value="PTX_dom"/>
</dbReference>
<accession>A0ABV0NPC6</accession>
<gene>
    <name evidence="11" type="ORF">GOODEAATRI_030146</name>
</gene>